<keyword evidence="3" id="KW-1185">Reference proteome</keyword>
<feature type="compositionally biased region" description="Polar residues" evidence="1">
    <location>
        <begin position="88"/>
        <end position="110"/>
    </location>
</feature>
<evidence type="ECO:0000313" key="3">
    <source>
        <dbReference type="Proteomes" id="UP001159363"/>
    </source>
</evidence>
<sequence>MSICKDADLPEIIDYYNSTKGGVDRYDQMCATHTTEKHRDGHCSTVCVLWHAKSSLSEWLHHPSPQPDINGSDVTETRHVFVGIGRATNDSMDGNTVPNPKTPNTYKGSTCRSAREGISIQCSKSATFRLPRSKDPRTVSTFTSQHGDPSSVSSLDFRMQESCRTMPLVGYPFGTSPRQGTTDAYTPTVRRLENLADSFQLEDLPLSPPFPSSFDIDEIMQYSSELGQCTTCSKR</sequence>
<protein>
    <submittedName>
        <fullName evidence="2">Uncharacterized protein</fullName>
    </submittedName>
</protein>
<dbReference type="EMBL" id="JARBHB010000003">
    <property type="protein sequence ID" value="KAJ8888107.1"/>
    <property type="molecule type" value="Genomic_DNA"/>
</dbReference>
<reference evidence="2 3" key="1">
    <citation type="submission" date="2023-02" db="EMBL/GenBank/DDBJ databases">
        <title>LHISI_Scaffold_Assembly.</title>
        <authorList>
            <person name="Stuart O.P."/>
            <person name="Cleave R."/>
            <person name="Magrath M.J.L."/>
            <person name="Mikheyev A.S."/>
        </authorList>
    </citation>
    <scope>NUCLEOTIDE SEQUENCE [LARGE SCALE GENOMIC DNA]</scope>
    <source>
        <strain evidence="2">Daus_M_001</strain>
        <tissue evidence="2">Leg muscle</tissue>
    </source>
</reference>
<feature type="region of interest" description="Disordered" evidence="1">
    <location>
        <begin position="132"/>
        <end position="154"/>
    </location>
</feature>
<accession>A0ABQ9HUP0</accession>
<feature type="compositionally biased region" description="Polar residues" evidence="1">
    <location>
        <begin position="138"/>
        <end position="154"/>
    </location>
</feature>
<dbReference type="Proteomes" id="UP001159363">
    <property type="component" value="Chromosome 3"/>
</dbReference>
<comment type="caution">
    <text evidence="2">The sequence shown here is derived from an EMBL/GenBank/DDBJ whole genome shotgun (WGS) entry which is preliminary data.</text>
</comment>
<organism evidence="2 3">
    <name type="scientific">Dryococelus australis</name>
    <dbReference type="NCBI Taxonomy" id="614101"/>
    <lineage>
        <taxon>Eukaryota</taxon>
        <taxon>Metazoa</taxon>
        <taxon>Ecdysozoa</taxon>
        <taxon>Arthropoda</taxon>
        <taxon>Hexapoda</taxon>
        <taxon>Insecta</taxon>
        <taxon>Pterygota</taxon>
        <taxon>Neoptera</taxon>
        <taxon>Polyneoptera</taxon>
        <taxon>Phasmatodea</taxon>
        <taxon>Verophasmatodea</taxon>
        <taxon>Anareolatae</taxon>
        <taxon>Phasmatidae</taxon>
        <taxon>Eurycanthinae</taxon>
        <taxon>Dryococelus</taxon>
    </lineage>
</organism>
<gene>
    <name evidence="2" type="ORF">PR048_007594</name>
</gene>
<name>A0ABQ9HUP0_9NEOP</name>
<evidence type="ECO:0000313" key="2">
    <source>
        <dbReference type="EMBL" id="KAJ8888107.1"/>
    </source>
</evidence>
<evidence type="ECO:0000256" key="1">
    <source>
        <dbReference type="SAM" id="MobiDB-lite"/>
    </source>
</evidence>
<proteinExistence type="predicted"/>
<feature type="region of interest" description="Disordered" evidence="1">
    <location>
        <begin position="86"/>
        <end position="110"/>
    </location>
</feature>